<name>A0A8S5Q9J1_9CAUD</name>
<sequence length="167" mass="17942">MKIYKKKYAIYGMIEQSSVFPMGTGHVRVDFRHGSLTTAGIVPATYTTSNPVIQQAIENSPKFKAGVIKEVESVLIRDTGTLQVQRGGTQKFDKVVVESTEQDTTSDISESGETSGGAGVYPDVKNSQQAKDILMGEPYNIPLADLGNKAAIQAKAAATGVSFPNWK</sequence>
<organism evidence="2">
    <name type="scientific">Podoviridae sp. ctsfx1</name>
    <dbReference type="NCBI Taxonomy" id="2825281"/>
    <lineage>
        <taxon>Viruses</taxon>
        <taxon>Duplodnaviria</taxon>
        <taxon>Heunggongvirae</taxon>
        <taxon>Uroviricota</taxon>
        <taxon>Caudoviricetes</taxon>
    </lineage>
</organism>
<protein>
    <submittedName>
        <fullName evidence="2">Uncharacterized protein</fullName>
    </submittedName>
</protein>
<reference evidence="2" key="1">
    <citation type="journal article" date="2021" name="Proc. Natl. Acad. Sci. U.S.A.">
        <title>A Catalog of Tens of Thousands of Viruses from Human Metagenomes Reveals Hidden Associations with Chronic Diseases.</title>
        <authorList>
            <person name="Tisza M.J."/>
            <person name="Buck C.B."/>
        </authorList>
    </citation>
    <scope>NUCLEOTIDE SEQUENCE</scope>
    <source>
        <strain evidence="2">Ctsfx1</strain>
    </source>
</reference>
<dbReference type="EMBL" id="BK015610">
    <property type="protein sequence ID" value="DAE15696.1"/>
    <property type="molecule type" value="Genomic_DNA"/>
</dbReference>
<feature type="region of interest" description="Disordered" evidence="1">
    <location>
        <begin position="101"/>
        <end position="123"/>
    </location>
</feature>
<evidence type="ECO:0000313" key="2">
    <source>
        <dbReference type="EMBL" id="DAE15696.1"/>
    </source>
</evidence>
<proteinExistence type="predicted"/>
<evidence type="ECO:0000256" key="1">
    <source>
        <dbReference type="SAM" id="MobiDB-lite"/>
    </source>
</evidence>
<feature type="compositionally biased region" description="Polar residues" evidence="1">
    <location>
        <begin position="102"/>
        <end position="113"/>
    </location>
</feature>
<accession>A0A8S5Q9J1</accession>